<dbReference type="Proteomes" id="UP000324832">
    <property type="component" value="Unassembled WGS sequence"/>
</dbReference>
<dbReference type="PANTHER" id="PTHR11008:SF41">
    <property type="entry name" value="RE70318P"/>
    <property type="match status" value="1"/>
</dbReference>
<feature type="signal peptide" evidence="1">
    <location>
        <begin position="1"/>
        <end position="19"/>
    </location>
</feature>
<accession>A0A5E4PZL6</accession>
<gene>
    <name evidence="2" type="ORF">LSINAPIS_LOCUS3578</name>
</gene>
<keyword evidence="1" id="KW-0732">Signal</keyword>
<dbReference type="InterPro" id="IPR010562">
    <property type="entry name" value="Haemolymph_juvenile_hormone-bd"/>
</dbReference>
<dbReference type="EMBL" id="FZQP02000859">
    <property type="protein sequence ID" value="VVC90729.1"/>
    <property type="molecule type" value="Genomic_DNA"/>
</dbReference>
<organism evidence="2 3">
    <name type="scientific">Leptidea sinapis</name>
    <dbReference type="NCBI Taxonomy" id="189913"/>
    <lineage>
        <taxon>Eukaryota</taxon>
        <taxon>Metazoa</taxon>
        <taxon>Ecdysozoa</taxon>
        <taxon>Arthropoda</taxon>
        <taxon>Hexapoda</taxon>
        <taxon>Insecta</taxon>
        <taxon>Pterygota</taxon>
        <taxon>Neoptera</taxon>
        <taxon>Endopterygota</taxon>
        <taxon>Lepidoptera</taxon>
        <taxon>Glossata</taxon>
        <taxon>Ditrysia</taxon>
        <taxon>Papilionoidea</taxon>
        <taxon>Pieridae</taxon>
        <taxon>Dismorphiinae</taxon>
        <taxon>Leptidea</taxon>
    </lineage>
</organism>
<dbReference type="PANTHER" id="PTHR11008">
    <property type="entry name" value="PROTEIN TAKEOUT-LIKE PROTEIN"/>
    <property type="match status" value="1"/>
</dbReference>
<evidence type="ECO:0000256" key="1">
    <source>
        <dbReference type="SAM" id="SignalP"/>
    </source>
</evidence>
<proteinExistence type="predicted"/>
<dbReference type="GO" id="GO:0005615">
    <property type="term" value="C:extracellular space"/>
    <property type="evidence" value="ECO:0007669"/>
    <property type="project" value="TreeGrafter"/>
</dbReference>
<reference evidence="2 3" key="1">
    <citation type="submission" date="2017-07" db="EMBL/GenBank/DDBJ databases">
        <authorList>
            <person name="Talla V."/>
            <person name="Backstrom N."/>
        </authorList>
    </citation>
    <scope>NUCLEOTIDE SEQUENCE [LARGE SCALE GENOMIC DNA]</scope>
</reference>
<name>A0A5E4PZL6_9NEOP</name>
<evidence type="ECO:0000313" key="2">
    <source>
        <dbReference type="EMBL" id="VVC90729.1"/>
    </source>
</evidence>
<dbReference type="AlphaFoldDB" id="A0A5E4PZL6"/>
<evidence type="ECO:0000313" key="3">
    <source>
        <dbReference type="Proteomes" id="UP000324832"/>
    </source>
</evidence>
<keyword evidence="3" id="KW-1185">Reference proteome</keyword>
<evidence type="ECO:0008006" key="4">
    <source>
        <dbReference type="Google" id="ProtNLM"/>
    </source>
</evidence>
<sequence length="257" mass="28320">MLKSIVKFVLVVSLGCVLGKHVSKDGTDDKMEQIAQKPVCHYSDPGVSGCIIRVAEQARKLLAHGIQSFGIQPLEPLKIPSIRLRQHNMPQNSVYPDELRVSAYCTAALEAVGAKVHKRIVIKDANVKMRCTGPVDASLKEAHSTTGEMGNIDATVTIKLGRRPRANSSDALSCEDLHVKFHIGQASMHLGSLFGGNAMNKFFNDNWEPISEELREPMEEALKDFLRPLADHTFGILDADDILLPDDTDKETSDKKH</sequence>
<dbReference type="Pfam" id="PF06585">
    <property type="entry name" value="JHBP"/>
    <property type="match status" value="2"/>
</dbReference>
<dbReference type="InterPro" id="IPR038606">
    <property type="entry name" value="To_sf"/>
</dbReference>
<dbReference type="SMART" id="SM00700">
    <property type="entry name" value="JHBP"/>
    <property type="match status" value="1"/>
</dbReference>
<dbReference type="Gene3D" id="3.15.10.30">
    <property type="entry name" value="Haemolymph juvenile hormone binding protein"/>
    <property type="match status" value="1"/>
</dbReference>
<protein>
    <recommendedName>
        <fullName evidence="4">Protein takeout</fullName>
    </recommendedName>
</protein>
<feature type="chain" id="PRO_5023033941" description="Protein takeout" evidence="1">
    <location>
        <begin position="20"/>
        <end position="257"/>
    </location>
</feature>